<proteinExistence type="predicted"/>
<reference evidence="2" key="1">
    <citation type="submission" date="2020-05" db="EMBL/GenBank/DDBJ databases">
        <authorList>
            <person name="Chiriac C."/>
            <person name="Salcher M."/>
            <person name="Ghai R."/>
            <person name="Kavagutti S V."/>
        </authorList>
    </citation>
    <scope>NUCLEOTIDE SEQUENCE</scope>
</reference>
<gene>
    <name evidence="2" type="ORF">UFOPK1722_01439</name>
</gene>
<sequence length="236" mass="25086">MMPMTRLTGSPRRLSRSARMTGIPPATAASKSKSTPAASAAPNSSTPTLANSSLLAVTTGLPSDSAVEMSSRAGSMPPMTSTTRSTSGSLTTAWASRVRSPSASEISRSRERLRTATLTTSRRMPVRASMPFDCCAMSPMRAAPTFPQPSTPMRTTLPWDSTVVTVVKAMGTPRPKPRGLSTRRTASARITPGRDGPGPRRSRGAPPRATHHRPRRPRPVAGPCCSCSPSNVRRHR</sequence>
<dbReference type="AlphaFoldDB" id="A0A6J6FFL7"/>
<accession>A0A6J6FFL7</accession>
<feature type="region of interest" description="Disordered" evidence="1">
    <location>
        <begin position="63"/>
        <end position="96"/>
    </location>
</feature>
<feature type="region of interest" description="Disordered" evidence="1">
    <location>
        <begin position="1"/>
        <end position="51"/>
    </location>
</feature>
<name>A0A6J6FFL7_9ZZZZ</name>
<dbReference type="EMBL" id="CAEZTS010000144">
    <property type="protein sequence ID" value="CAB4587420.1"/>
    <property type="molecule type" value="Genomic_DNA"/>
</dbReference>
<feature type="region of interest" description="Disordered" evidence="1">
    <location>
        <begin position="171"/>
        <end position="236"/>
    </location>
</feature>
<organism evidence="2">
    <name type="scientific">freshwater metagenome</name>
    <dbReference type="NCBI Taxonomy" id="449393"/>
    <lineage>
        <taxon>unclassified sequences</taxon>
        <taxon>metagenomes</taxon>
        <taxon>ecological metagenomes</taxon>
    </lineage>
</organism>
<feature type="compositionally biased region" description="Low complexity" evidence="1">
    <location>
        <begin position="74"/>
        <end position="92"/>
    </location>
</feature>
<protein>
    <submittedName>
        <fullName evidence="2">Unannotated protein</fullName>
    </submittedName>
</protein>
<evidence type="ECO:0000256" key="1">
    <source>
        <dbReference type="SAM" id="MobiDB-lite"/>
    </source>
</evidence>
<feature type="compositionally biased region" description="Low complexity" evidence="1">
    <location>
        <begin position="24"/>
        <end position="48"/>
    </location>
</feature>
<feature type="compositionally biased region" description="Basic residues" evidence="1">
    <location>
        <begin position="209"/>
        <end position="218"/>
    </location>
</feature>
<evidence type="ECO:0000313" key="2">
    <source>
        <dbReference type="EMBL" id="CAB4587420.1"/>
    </source>
</evidence>